<gene>
    <name evidence="4" type="ORF">G3T36_14205</name>
</gene>
<dbReference type="InterPro" id="IPR028098">
    <property type="entry name" value="Glyco_trans_4-like_N"/>
</dbReference>
<evidence type="ECO:0000259" key="3">
    <source>
        <dbReference type="Pfam" id="PF13579"/>
    </source>
</evidence>
<evidence type="ECO:0000256" key="1">
    <source>
        <dbReference type="ARBA" id="ARBA00022676"/>
    </source>
</evidence>
<keyword evidence="1" id="KW-0328">Glycosyltransferase</keyword>
<name>A0A6L9Y163_9MICO</name>
<evidence type="ECO:0000313" key="4">
    <source>
        <dbReference type="EMBL" id="NEN07014.1"/>
    </source>
</evidence>
<dbReference type="Proteomes" id="UP000474967">
    <property type="component" value="Unassembled WGS sequence"/>
</dbReference>
<protein>
    <submittedName>
        <fullName evidence="4">Glycosyltransferase family 4 protein</fullName>
    </submittedName>
</protein>
<dbReference type="AlphaFoldDB" id="A0A6L9Y163"/>
<organism evidence="4 5">
    <name type="scientific">Leifsonia tongyongensis</name>
    <dbReference type="NCBI Taxonomy" id="1268043"/>
    <lineage>
        <taxon>Bacteria</taxon>
        <taxon>Bacillati</taxon>
        <taxon>Actinomycetota</taxon>
        <taxon>Actinomycetes</taxon>
        <taxon>Micrococcales</taxon>
        <taxon>Microbacteriaceae</taxon>
        <taxon>Leifsonia</taxon>
    </lineage>
</organism>
<feature type="domain" description="Glycosyltransferase subfamily 4-like N-terminal" evidence="3">
    <location>
        <begin position="22"/>
        <end position="188"/>
    </location>
</feature>
<accession>A0A6L9Y163</accession>
<dbReference type="Pfam" id="PF13579">
    <property type="entry name" value="Glyco_trans_4_4"/>
    <property type="match status" value="1"/>
</dbReference>
<dbReference type="Gene3D" id="3.40.50.2000">
    <property type="entry name" value="Glycogen Phosphorylase B"/>
    <property type="match status" value="2"/>
</dbReference>
<dbReference type="GO" id="GO:0016757">
    <property type="term" value="F:glycosyltransferase activity"/>
    <property type="evidence" value="ECO:0007669"/>
    <property type="project" value="UniProtKB-KW"/>
</dbReference>
<dbReference type="Pfam" id="PF13692">
    <property type="entry name" value="Glyco_trans_1_4"/>
    <property type="match status" value="1"/>
</dbReference>
<dbReference type="EMBL" id="JAAGWY010000003">
    <property type="protein sequence ID" value="NEN07014.1"/>
    <property type="molecule type" value="Genomic_DNA"/>
</dbReference>
<comment type="caution">
    <text evidence="4">The sequence shown here is derived from an EMBL/GenBank/DDBJ whole genome shotgun (WGS) entry which is preliminary data.</text>
</comment>
<dbReference type="CDD" id="cd03794">
    <property type="entry name" value="GT4_WbuB-like"/>
    <property type="match status" value="1"/>
</dbReference>
<keyword evidence="5" id="KW-1185">Reference proteome</keyword>
<evidence type="ECO:0000313" key="5">
    <source>
        <dbReference type="Proteomes" id="UP000474967"/>
    </source>
</evidence>
<evidence type="ECO:0000256" key="2">
    <source>
        <dbReference type="ARBA" id="ARBA00022679"/>
    </source>
</evidence>
<keyword evidence="2 4" id="KW-0808">Transferase</keyword>
<reference evidence="4 5" key="1">
    <citation type="journal article" date="2014" name="J. Microbiol.">
        <title>Diaminobutyricibacter tongyongensis gen. nov., sp. nov. and Homoserinibacter gongjuensis gen. nov., sp. nov. belong to the family Microbacteriaceae.</title>
        <authorList>
            <person name="Kim S.J."/>
            <person name="Ahn J.H."/>
            <person name="Weon H.Y."/>
            <person name="Hamada M."/>
            <person name="Suzuki K."/>
            <person name="Kwon S.W."/>
        </authorList>
    </citation>
    <scope>NUCLEOTIDE SEQUENCE [LARGE SCALE GENOMIC DNA]</scope>
    <source>
        <strain evidence="4 5">NBRC 108724</strain>
    </source>
</reference>
<dbReference type="SUPFAM" id="SSF53756">
    <property type="entry name" value="UDP-Glycosyltransferase/glycogen phosphorylase"/>
    <property type="match status" value="1"/>
</dbReference>
<dbReference type="PANTHER" id="PTHR12526">
    <property type="entry name" value="GLYCOSYLTRANSFERASE"/>
    <property type="match status" value="1"/>
</dbReference>
<proteinExistence type="predicted"/>
<sequence length="395" mass="41704">MSRAPHIVVATRLYAPEVGAASFRLRALARGLAAEGATVRVVTTIPPAGSAPEPVDPGVTTARAPVLRDAGGNVRGYVQYLSFDIPLFFRLLFSAADLVVSEPPPTTGLVVAITSWLRRRPFVYYAADVWTDGLIALGAPSPMIAVMRRIEGFVMRRAAAVVAVSEEVRDKVVAFRVAPERIHAIGNGVDTEIFRPDGPVAETTSPTFVYTGAMSEWQGPSVFVEAMPAVLEAFPAATLRFFGQGVEEPAIRAAAERLGLTCVVLGGVIPPTETATWIRGATAALASITPGVGYDFAKPTKTYAAAACGTPVVFAGSGVGAHLVEDAGLGWRTAHEPDSVAEAMLGAVHAELSGETERERDRRVAWARENASIAATGHRAAVVVLDALRRTSRAR</sequence>
<dbReference type="RefSeq" id="WP_163290475.1">
    <property type="nucleotide sequence ID" value="NZ_JAAGWY010000003.1"/>
</dbReference>
<dbReference type="PANTHER" id="PTHR12526:SF635">
    <property type="entry name" value="GLYCOSYL TRANSFERASE GROUP 1"/>
    <property type="match status" value="1"/>
</dbReference>